<feature type="region of interest" description="Disordered" evidence="2">
    <location>
        <begin position="382"/>
        <end position="414"/>
    </location>
</feature>
<feature type="region of interest" description="Disordered" evidence="2">
    <location>
        <begin position="535"/>
        <end position="592"/>
    </location>
</feature>
<gene>
    <name evidence="3" type="ORF">TWF694_002009</name>
</gene>
<feature type="region of interest" description="Disordered" evidence="2">
    <location>
        <begin position="264"/>
        <end position="302"/>
    </location>
</feature>
<feature type="region of interest" description="Disordered" evidence="2">
    <location>
        <begin position="1"/>
        <end position="29"/>
    </location>
</feature>
<evidence type="ECO:0000313" key="3">
    <source>
        <dbReference type="EMBL" id="KAK6535555.1"/>
    </source>
</evidence>
<organism evidence="3 4">
    <name type="scientific">Orbilia ellipsospora</name>
    <dbReference type="NCBI Taxonomy" id="2528407"/>
    <lineage>
        <taxon>Eukaryota</taxon>
        <taxon>Fungi</taxon>
        <taxon>Dikarya</taxon>
        <taxon>Ascomycota</taxon>
        <taxon>Pezizomycotina</taxon>
        <taxon>Orbiliomycetes</taxon>
        <taxon>Orbiliales</taxon>
        <taxon>Orbiliaceae</taxon>
        <taxon>Orbilia</taxon>
    </lineage>
</organism>
<comment type="caution">
    <text evidence="3">The sequence shown here is derived from an EMBL/GenBank/DDBJ whole genome shotgun (WGS) entry which is preliminary data.</text>
</comment>
<name>A0AAV9XAG7_9PEZI</name>
<evidence type="ECO:0000256" key="1">
    <source>
        <dbReference type="SAM" id="Coils"/>
    </source>
</evidence>
<feature type="coiled-coil region" evidence="1">
    <location>
        <begin position="648"/>
        <end position="689"/>
    </location>
</feature>
<feature type="compositionally biased region" description="Low complexity" evidence="2">
    <location>
        <begin position="391"/>
        <end position="402"/>
    </location>
</feature>
<dbReference type="AlphaFoldDB" id="A0AAV9XAG7"/>
<feature type="compositionally biased region" description="Polar residues" evidence="2">
    <location>
        <begin position="540"/>
        <end position="560"/>
    </location>
</feature>
<feature type="compositionally biased region" description="Acidic residues" evidence="2">
    <location>
        <begin position="264"/>
        <end position="292"/>
    </location>
</feature>
<keyword evidence="4" id="KW-1185">Reference proteome</keyword>
<evidence type="ECO:0000256" key="2">
    <source>
        <dbReference type="SAM" id="MobiDB-lite"/>
    </source>
</evidence>
<sequence>MERNFESDAARDRNQETDPSLSVDNQSNKNEIELIDNLDSGYSSLCSTIELTTSRESQAPYQYQSQTPVKVIQGTPSSKSTKSFSARTLFFGPKQPELILFPNAWVPEEFYRRFLDLVQLYDRPLKSKLKPKFMAWKVKVLGEDEASKRPFIVILCDSNSTKPIRKFFGRKEVRQQCEETDNLPSLPVLVVASSPTKVAADWPTVFGREEIYLSEDTSCGKSIKIVHDGRAKMATLGGIIKVVVNGKVAFCGMTAGHIIDEVTNTEESEDNESEDDFFNFSDDSEIEDDDFDERSSSKLSRASADSVPALEIHVPTETEGCNYGWKKVGQFSQLPVGNNDVTNRNLDWSLIEMTGFRWRKMNQVKEDTLKGNRSSLTIDTFYSSRKEESRTQSSSPTTTGPSDVHNRSVLYQPGTEPGYLKGKISLRPSFMMQYPSQKLVKVYNMTWDSDWDEVVPGDCGSWVIDRSTHELYGHIVAIDIFEEAYVVPFEDTVTQMAESLGADFVGLPTMMDFRLHNDICLEYLRSPVPKLSKQVEEPDSWSSSSATIKGSDTLVESTDTAAELPEEHPSKYSRHSTTDPRYGPGGKQEGPTKVIQPDTLDLGIYLPQSFPSKVVDQQQSRTPTERLITLVKSLAKHQMDMTITIEGLMEARERLAEVKKQRIEARMERDLLLAKKEDLEIRLTLLQKRAQLLKYYFVEKARYDREIKSIAKPRKADQDFERLKLESSLDALRLELQSRLETYLQPVLQTQEETQESDLSELKSSLKSETLEQKLLLEIVLQTQQAIQKYRQAQQRFDLEAELDEMRKEEAEQESKRHGFEQYELEIQLAQQKSKLHEVNTQRALRESKWRELRTKLEAERRELQKQKAIQEFWPSTKQALVQGVWPTRKQSSAQDFMPGPNPLD</sequence>
<accession>A0AAV9XAG7</accession>
<keyword evidence="1" id="KW-0175">Coiled coil</keyword>
<feature type="compositionally biased region" description="Polar residues" evidence="2">
    <location>
        <begin position="17"/>
        <end position="29"/>
    </location>
</feature>
<dbReference type="EMBL" id="JAVHJO010000010">
    <property type="protein sequence ID" value="KAK6535555.1"/>
    <property type="molecule type" value="Genomic_DNA"/>
</dbReference>
<dbReference type="Proteomes" id="UP001365542">
    <property type="component" value="Unassembled WGS sequence"/>
</dbReference>
<feature type="compositionally biased region" description="Basic and acidic residues" evidence="2">
    <location>
        <begin position="1"/>
        <end position="16"/>
    </location>
</feature>
<proteinExistence type="predicted"/>
<protein>
    <submittedName>
        <fullName evidence="3">Uncharacterized protein</fullName>
    </submittedName>
</protein>
<reference evidence="3 4" key="1">
    <citation type="submission" date="2019-10" db="EMBL/GenBank/DDBJ databases">
        <authorList>
            <person name="Palmer J.M."/>
        </authorList>
    </citation>
    <scope>NUCLEOTIDE SEQUENCE [LARGE SCALE GENOMIC DNA]</scope>
    <source>
        <strain evidence="3 4">TWF694</strain>
    </source>
</reference>
<evidence type="ECO:0000313" key="4">
    <source>
        <dbReference type="Proteomes" id="UP001365542"/>
    </source>
</evidence>